<dbReference type="RefSeq" id="WP_189114024.1">
    <property type="nucleotide sequence ID" value="NZ_BMQC01000006.1"/>
</dbReference>
<accession>A0A8J3FKE2</accession>
<keyword evidence="1" id="KW-0812">Transmembrane</keyword>
<sequence length="112" mass="11323">MDIHVHTDGGIDAALDLAHWIAADPGVPPEASPVPAAPAPGSMSATTDVLQFAVGNAIALGALLVSVAQWRQSRPVRPTVRLTAVRPDGASVTVESDDPATLAAAVRELGGT</sequence>
<keyword evidence="1" id="KW-1133">Transmembrane helix</keyword>
<keyword evidence="3" id="KW-1185">Reference proteome</keyword>
<dbReference type="Pfam" id="PF19953">
    <property type="entry name" value="EACC1"/>
    <property type="match status" value="1"/>
</dbReference>
<evidence type="ECO:0000256" key="1">
    <source>
        <dbReference type="SAM" id="Phobius"/>
    </source>
</evidence>
<reference evidence="2" key="1">
    <citation type="journal article" date="2014" name="Int. J. Syst. Evol. Microbiol.">
        <title>Complete genome sequence of Corynebacterium casei LMG S-19264T (=DSM 44701T), isolated from a smear-ripened cheese.</title>
        <authorList>
            <consortium name="US DOE Joint Genome Institute (JGI-PGF)"/>
            <person name="Walter F."/>
            <person name="Albersmeier A."/>
            <person name="Kalinowski J."/>
            <person name="Ruckert C."/>
        </authorList>
    </citation>
    <scope>NUCLEOTIDE SEQUENCE</scope>
    <source>
        <strain evidence="2">JCM 3091</strain>
    </source>
</reference>
<gene>
    <name evidence="2" type="ORF">GCM10010124_20550</name>
</gene>
<keyword evidence="1" id="KW-0472">Membrane</keyword>
<comment type="caution">
    <text evidence="2">The sequence shown here is derived from an EMBL/GenBank/DDBJ whole genome shotgun (WGS) entry which is preliminary data.</text>
</comment>
<name>A0A8J3FKE2_9ACTN</name>
<protein>
    <submittedName>
        <fullName evidence="2">Uncharacterized protein</fullName>
    </submittedName>
</protein>
<proteinExistence type="predicted"/>
<reference evidence="2" key="2">
    <citation type="submission" date="2020-09" db="EMBL/GenBank/DDBJ databases">
        <authorList>
            <person name="Sun Q."/>
            <person name="Ohkuma M."/>
        </authorList>
    </citation>
    <scope>NUCLEOTIDE SEQUENCE</scope>
    <source>
        <strain evidence="2">JCM 3091</strain>
    </source>
</reference>
<evidence type="ECO:0000313" key="2">
    <source>
        <dbReference type="EMBL" id="GGK27860.1"/>
    </source>
</evidence>
<dbReference type="InterPro" id="IPR045428">
    <property type="entry name" value="EACC1"/>
</dbReference>
<dbReference type="Proteomes" id="UP000662200">
    <property type="component" value="Unassembled WGS sequence"/>
</dbReference>
<feature type="transmembrane region" description="Helical" evidence="1">
    <location>
        <begin position="49"/>
        <end position="68"/>
    </location>
</feature>
<organism evidence="2 3">
    <name type="scientific">Pilimelia terevasa</name>
    <dbReference type="NCBI Taxonomy" id="53372"/>
    <lineage>
        <taxon>Bacteria</taxon>
        <taxon>Bacillati</taxon>
        <taxon>Actinomycetota</taxon>
        <taxon>Actinomycetes</taxon>
        <taxon>Micromonosporales</taxon>
        <taxon>Micromonosporaceae</taxon>
        <taxon>Pilimelia</taxon>
    </lineage>
</organism>
<dbReference type="EMBL" id="BMQC01000006">
    <property type="protein sequence ID" value="GGK27860.1"/>
    <property type="molecule type" value="Genomic_DNA"/>
</dbReference>
<evidence type="ECO:0000313" key="3">
    <source>
        <dbReference type="Proteomes" id="UP000662200"/>
    </source>
</evidence>
<dbReference type="AlphaFoldDB" id="A0A8J3FKE2"/>